<dbReference type="SUPFAM" id="SSF48452">
    <property type="entry name" value="TPR-like"/>
    <property type="match status" value="1"/>
</dbReference>
<dbReference type="Pfam" id="PF00254">
    <property type="entry name" value="FKBP_C"/>
    <property type="match status" value="2"/>
</dbReference>
<dbReference type="EMBL" id="CACRZD030000003">
    <property type="protein sequence ID" value="CAA6657699.1"/>
    <property type="molecule type" value="Genomic_DNA"/>
</dbReference>
<evidence type="ECO:0000256" key="2">
    <source>
        <dbReference type="ARBA" id="ARBA00013194"/>
    </source>
</evidence>
<dbReference type="Gene3D" id="3.10.50.40">
    <property type="match status" value="3"/>
</dbReference>
<evidence type="ECO:0000256" key="6">
    <source>
        <dbReference type="ARBA" id="ARBA00023235"/>
    </source>
</evidence>
<dbReference type="AlphaFoldDB" id="A0A7I8IKN1"/>
<dbReference type="PROSITE" id="PS50059">
    <property type="entry name" value="FKBP_PPIASE"/>
    <property type="match status" value="1"/>
</dbReference>
<dbReference type="PROSITE" id="PS50005">
    <property type="entry name" value="TPR"/>
    <property type="match status" value="1"/>
</dbReference>
<keyword evidence="12" id="KW-1185">Reference proteome</keyword>
<feature type="compositionally biased region" description="Low complexity" evidence="9">
    <location>
        <begin position="501"/>
        <end position="516"/>
    </location>
</feature>
<proteinExistence type="predicted"/>
<dbReference type="Pfam" id="PF13181">
    <property type="entry name" value="TPR_8"/>
    <property type="match status" value="1"/>
</dbReference>
<feature type="region of interest" description="Disordered" evidence="9">
    <location>
        <begin position="1"/>
        <end position="41"/>
    </location>
</feature>
<keyword evidence="4 8" id="KW-0802">TPR repeat</keyword>
<name>A0A7I8IKN1_SPIIN</name>
<accession>A0A7I8IKN1</accession>
<dbReference type="Proteomes" id="UP001189122">
    <property type="component" value="Unassembled WGS sequence"/>
</dbReference>
<evidence type="ECO:0000313" key="12">
    <source>
        <dbReference type="Proteomes" id="UP001189122"/>
    </source>
</evidence>
<organism evidence="11">
    <name type="scientific">Spirodela intermedia</name>
    <name type="common">Intermediate duckweed</name>
    <dbReference type="NCBI Taxonomy" id="51605"/>
    <lineage>
        <taxon>Eukaryota</taxon>
        <taxon>Viridiplantae</taxon>
        <taxon>Streptophyta</taxon>
        <taxon>Embryophyta</taxon>
        <taxon>Tracheophyta</taxon>
        <taxon>Spermatophyta</taxon>
        <taxon>Magnoliopsida</taxon>
        <taxon>Liliopsida</taxon>
        <taxon>Araceae</taxon>
        <taxon>Lemnoideae</taxon>
        <taxon>Spirodela</taxon>
    </lineage>
</organism>
<protein>
    <recommendedName>
        <fullName evidence="2 7">peptidylprolyl isomerase</fullName>
        <ecNumber evidence="2 7">5.2.1.8</ecNumber>
    </recommendedName>
</protein>
<evidence type="ECO:0000256" key="5">
    <source>
        <dbReference type="ARBA" id="ARBA00023110"/>
    </source>
</evidence>
<reference evidence="11 12" key="1">
    <citation type="submission" date="2019-12" db="EMBL/GenBank/DDBJ databases">
        <authorList>
            <person name="Scholz U."/>
            <person name="Mascher M."/>
            <person name="Fiebig A."/>
        </authorList>
    </citation>
    <scope>NUCLEOTIDE SEQUENCE</scope>
</reference>
<keyword evidence="6 7" id="KW-0413">Isomerase</keyword>
<feature type="repeat" description="TPR" evidence="8">
    <location>
        <begin position="414"/>
        <end position="447"/>
    </location>
</feature>
<feature type="region of interest" description="Disordered" evidence="9">
    <location>
        <begin position="487"/>
        <end position="529"/>
    </location>
</feature>
<sequence length="529" mass="58016">MSRLTFSAAAARAAMDSKVPGLMDEDGEEEEPGEEIESAPPLKVGEEREINGSGLRKKLLKAGHGWETPVSGDEVTGQVVPGLDRGLVTMRKGEISLFTVPSVLGYGMPVPMAFYLGRGIIKKILVKGNGGQPRDLDEVAVKYRVRLPDGSVVAETSDGGVEFHINEDAFGEDGRDPENGFPLIPASTILEIDLELVRFKSVLDVMGNMKVVKKVLKEGEGYRRPNDGESVSVRYTATLKDGTIFERFGHNGRNRYEQVIAGLDRVAATMAKGEVSLVTVEPEYGYGNCEVKGQLSTIPASSTLIYEIEMVDFTREKEPWKLNGQEKIEAAGKLKESGNSLFKTGKYQRAAKRYEKAIEYICDDESFSSGEQKMSNDLRVSCWLNNAACSLKLKDFQGTIILCSKVLDVESYNVKALFRRAQAYLESSDLDLAELDMKKALEVDPQNRDVKAMQKLLKERRAEKNKSDAKLYANMFSRMRKDTDADLKRLKVEKGTEEGEGTAQAAGAGDAADGETSSTDGMLVGPSGR</sequence>
<comment type="catalytic activity">
    <reaction evidence="1 7">
        <text>[protein]-peptidylproline (omega=180) = [protein]-peptidylproline (omega=0)</text>
        <dbReference type="Rhea" id="RHEA:16237"/>
        <dbReference type="Rhea" id="RHEA-COMP:10747"/>
        <dbReference type="Rhea" id="RHEA-COMP:10748"/>
        <dbReference type="ChEBI" id="CHEBI:83833"/>
        <dbReference type="ChEBI" id="CHEBI:83834"/>
        <dbReference type="EC" id="5.2.1.8"/>
    </reaction>
</comment>
<evidence type="ECO:0000313" key="11">
    <source>
        <dbReference type="EMBL" id="CAA2618005.1"/>
    </source>
</evidence>
<evidence type="ECO:0000256" key="3">
    <source>
        <dbReference type="ARBA" id="ARBA00022737"/>
    </source>
</evidence>
<dbReference type="InterPro" id="IPR011990">
    <property type="entry name" value="TPR-like_helical_dom_sf"/>
</dbReference>
<dbReference type="EMBL" id="LR743590">
    <property type="protein sequence ID" value="CAA2618005.1"/>
    <property type="molecule type" value="Genomic_DNA"/>
</dbReference>
<dbReference type="SMART" id="SM00028">
    <property type="entry name" value="TPR"/>
    <property type="match status" value="3"/>
</dbReference>
<dbReference type="PANTHER" id="PTHR46512:SF9">
    <property type="entry name" value="PEPTIDYLPROLYL ISOMERASE"/>
    <property type="match status" value="1"/>
</dbReference>
<evidence type="ECO:0000256" key="1">
    <source>
        <dbReference type="ARBA" id="ARBA00000971"/>
    </source>
</evidence>
<dbReference type="InterPro" id="IPR050754">
    <property type="entry name" value="FKBP4/5/8-like"/>
</dbReference>
<dbReference type="Gene3D" id="1.25.40.10">
    <property type="entry name" value="Tetratricopeptide repeat domain"/>
    <property type="match status" value="1"/>
</dbReference>
<dbReference type="PANTHER" id="PTHR46512">
    <property type="entry name" value="PEPTIDYLPROLYL ISOMERASE"/>
    <property type="match status" value="1"/>
</dbReference>
<dbReference type="InterPro" id="IPR019734">
    <property type="entry name" value="TPR_rpt"/>
</dbReference>
<keyword evidence="5 7" id="KW-0697">Rotamase</keyword>
<dbReference type="GO" id="GO:0003755">
    <property type="term" value="F:peptidyl-prolyl cis-trans isomerase activity"/>
    <property type="evidence" value="ECO:0007669"/>
    <property type="project" value="UniProtKB-KW"/>
</dbReference>
<evidence type="ECO:0000256" key="7">
    <source>
        <dbReference type="PROSITE-ProRule" id="PRU00277"/>
    </source>
</evidence>
<dbReference type="InterPro" id="IPR046357">
    <property type="entry name" value="PPIase_dom_sf"/>
</dbReference>
<keyword evidence="3" id="KW-0677">Repeat</keyword>
<dbReference type="FunFam" id="1.25.40.10:FF:000008">
    <property type="entry name" value="Peptidylprolyl isomerase"/>
    <property type="match status" value="1"/>
</dbReference>
<dbReference type="SUPFAM" id="SSF54534">
    <property type="entry name" value="FKBP-like"/>
    <property type="match status" value="3"/>
</dbReference>
<feature type="domain" description="PPIase FKBP-type" evidence="10">
    <location>
        <begin position="228"/>
        <end position="314"/>
    </location>
</feature>
<evidence type="ECO:0000256" key="8">
    <source>
        <dbReference type="PROSITE-ProRule" id="PRU00339"/>
    </source>
</evidence>
<feature type="compositionally biased region" description="Acidic residues" evidence="9">
    <location>
        <begin position="23"/>
        <end position="37"/>
    </location>
</feature>
<gene>
    <name evidence="11" type="ORF">SI7747_03004166</name>
</gene>
<feature type="compositionally biased region" description="Basic and acidic residues" evidence="9">
    <location>
        <begin position="487"/>
        <end position="497"/>
    </location>
</feature>
<dbReference type="EC" id="5.2.1.8" evidence="2 7"/>
<evidence type="ECO:0000259" key="10">
    <source>
        <dbReference type="PROSITE" id="PS50059"/>
    </source>
</evidence>
<evidence type="ECO:0000256" key="9">
    <source>
        <dbReference type="SAM" id="MobiDB-lite"/>
    </source>
</evidence>
<evidence type="ECO:0000256" key="4">
    <source>
        <dbReference type="ARBA" id="ARBA00022803"/>
    </source>
</evidence>
<dbReference type="InterPro" id="IPR001179">
    <property type="entry name" value="PPIase_FKBP_dom"/>
</dbReference>